<reference evidence="3" key="1">
    <citation type="journal article" date="2023" name="G3 (Bethesda)">
        <title>Whole genome assemblies of Zophobas morio and Tenebrio molitor.</title>
        <authorList>
            <person name="Kaur S."/>
            <person name="Stinson S.A."/>
            <person name="diCenzo G.C."/>
        </authorList>
    </citation>
    <scope>NUCLEOTIDE SEQUENCE</scope>
    <source>
        <strain evidence="3">QUZm001</strain>
    </source>
</reference>
<keyword evidence="2" id="KW-0812">Transmembrane</keyword>
<evidence type="ECO:0000256" key="2">
    <source>
        <dbReference type="SAM" id="Phobius"/>
    </source>
</evidence>
<name>A0AA38JC07_9CUCU</name>
<keyword evidence="2" id="KW-1133">Transmembrane helix</keyword>
<evidence type="ECO:0000313" key="4">
    <source>
        <dbReference type="Proteomes" id="UP001168821"/>
    </source>
</evidence>
<dbReference type="AlphaFoldDB" id="A0AA38JC07"/>
<gene>
    <name evidence="3" type="ORF">Zmor_002530</name>
</gene>
<feature type="compositionally biased region" description="Pro residues" evidence="1">
    <location>
        <begin position="75"/>
        <end position="109"/>
    </location>
</feature>
<comment type="caution">
    <text evidence="3">The sequence shown here is derived from an EMBL/GenBank/DDBJ whole genome shotgun (WGS) entry which is preliminary data.</text>
</comment>
<dbReference type="Proteomes" id="UP001168821">
    <property type="component" value="Unassembled WGS sequence"/>
</dbReference>
<protein>
    <submittedName>
        <fullName evidence="3">Uncharacterized protein</fullName>
    </submittedName>
</protein>
<accession>A0AA38JC07</accession>
<evidence type="ECO:0000313" key="3">
    <source>
        <dbReference type="EMBL" id="KAJ3667124.1"/>
    </source>
</evidence>
<proteinExistence type="predicted"/>
<keyword evidence="4" id="KW-1185">Reference proteome</keyword>
<evidence type="ECO:0000256" key="1">
    <source>
        <dbReference type="SAM" id="MobiDB-lite"/>
    </source>
</evidence>
<keyword evidence="2" id="KW-0472">Membrane</keyword>
<organism evidence="3 4">
    <name type="scientific">Zophobas morio</name>
    <dbReference type="NCBI Taxonomy" id="2755281"/>
    <lineage>
        <taxon>Eukaryota</taxon>
        <taxon>Metazoa</taxon>
        <taxon>Ecdysozoa</taxon>
        <taxon>Arthropoda</taxon>
        <taxon>Hexapoda</taxon>
        <taxon>Insecta</taxon>
        <taxon>Pterygota</taxon>
        <taxon>Neoptera</taxon>
        <taxon>Endopterygota</taxon>
        <taxon>Coleoptera</taxon>
        <taxon>Polyphaga</taxon>
        <taxon>Cucujiformia</taxon>
        <taxon>Tenebrionidae</taxon>
        <taxon>Zophobas</taxon>
    </lineage>
</organism>
<sequence length="109" mass="12110">MDGEEDAPVSLIVLVVVFYVVGFFIALYIRLSKIVLIRKIKETGRVISLSQTLISMIMQQLQEQQNRTQISPATGLPPPPPYTIEAPRAPPVEPDELPPPYVAPPPYSK</sequence>
<feature type="transmembrane region" description="Helical" evidence="2">
    <location>
        <begin position="12"/>
        <end position="31"/>
    </location>
</feature>
<dbReference type="EMBL" id="JALNTZ010000001">
    <property type="protein sequence ID" value="KAJ3667124.1"/>
    <property type="molecule type" value="Genomic_DNA"/>
</dbReference>
<feature type="region of interest" description="Disordered" evidence="1">
    <location>
        <begin position="65"/>
        <end position="109"/>
    </location>
</feature>